<comment type="caution">
    <text evidence="2">The sequence shown here is derived from an EMBL/GenBank/DDBJ whole genome shotgun (WGS) entry which is preliminary data.</text>
</comment>
<evidence type="ECO:0000256" key="1">
    <source>
        <dbReference type="SAM" id="MobiDB-lite"/>
    </source>
</evidence>
<feature type="region of interest" description="Disordered" evidence="1">
    <location>
        <begin position="54"/>
        <end position="76"/>
    </location>
</feature>
<accession>A0A132ALV7</accession>
<evidence type="ECO:0000313" key="2">
    <source>
        <dbReference type="EMBL" id="KPM11883.1"/>
    </source>
</evidence>
<dbReference type="VEuPathDB" id="VectorBase:SSCA002288"/>
<name>A0A132ALV7_SARSC</name>
<reference evidence="2 3" key="1">
    <citation type="journal article" date="2015" name="Parasit. Vectors">
        <title>Draft genome of the scabies mite.</title>
        <authorList>
            <person name="Rider S.D.Jr."/>
            <person name="Morgan M.S."/>
            <person name="Arlian L.G."/>
        </authorList>
    </citation>
    <scope>NUCLEOTIDE SEQUENCE [LARGE SCALE GENOMIC DNA]</scope>
    <source>
        <strain evidence="2">Arlian Lab</strain>
    </source>
</reference>
<organism evidence="2 3">
    <name type="scientific">Sarcoptes scabiei</name>
    <name type="common">Itch mite</name>
    <name type="synonym">Acarus scabiei</name>
    <dbReference type="NCBI Taxonomy" id="52283"/>
    <lineage>
        <taxon>Eukaryota</taxon>
        <taxon>Metazoa</taxon>
        <taxon>Ecdysozoa</taxon>
        <taxon>Arthropoda</taxon>
        <taxon>Chelicerata</taxon>
        <taxon>Arachnida</taxon>
        <taxon>Acari</taxon>
        <taxon>Acariformes</taxon>
        <taxon>Sarcoptiformes</taxon>
        <taxon>Astigmata</taxon>
        <taxon>Psoroptidia</taxon>
        <taxon>Sarcoptoidea</taxon>
        <taxon>Sarcoptidae</taxon>
        <taxon>Sarcoptinae</taxon>
        <taxon>Sarcoptes</taxon>
    </lineage>
</organism>
<proteinExistence type="predicted"/>
<dbReference type="AlphaFoldDB" id="A0A132ALV7"/>
<gene>
    <name evidence="2" type="ORF">QR98_0104610</name>
</gene>
<protein>
    <submittedName>
        <fullName evidence="2">Uncharacterized protein</fullName>
    </submittedName>
</protein>
<dbReference type="OrthoDB" id="6516688at2759"/>
<dbReference type="EMBL" id="JXLN01018200">
    <property type="protein sequence ID" value="KPM11883.1"/>
    <property type="molecule type" value="Genomic_DNA"/>
</dbReference>
<sequence>MRRSRFTKSRKTTDLDGLQDDQIEKLLRSETQEVLDEDMMDDFDVKSDSLVIQSNQHKATTASQSSSSAAKSVPTQQLISTIDEPTPLAAIATDVDVKESDDGDQKTDPKQLCPISSLETLNLPAQFVFHTSKYQQYLALCLVVCDRFFVVTD</sequence>
<evidence type="ECO:0000313" key="3">
    <source>
        <dbReference type="Proteomes" id="UP000616769"/>
    </source>
</evidence>
<feature type="compositionally biased region" description="Low complexity" evidence="1">
    <location>
        <begin position="58"/>
        <end position="72"/>
    </location>
</feature>
<dbReference type="Proteomes" id="UP000616769">
    <property type="component" value="Unassembled WGS sequence"/>
</dbReference>